<feature type="chain" id="PRO_5040729836" evidence="1">
    <location>
        <begin position="24"/>
        <end position="94"/>
    </location>
</feature>
<evidence type="ECO:0000313" key="4">
    <source>
        <dbReference type="Proteomes" id="UP001154420"/>
    </source>
</evidence>
<organism evidence="3 4">
    <name type="scientific">Parablautia muri</name>
    <dbReference type="NCBI Taxonomy" id="2320879"/>
    <lineage>
        <taxon>Bacteria</taxon>
        <taxon>Bacillati</taxon>
        <taxon>Bacillota</taxon>
        <taxon>Clostridia</taxon>
        <taxon>Lachnospirales</taxon>
        <taxon>Lachnospiraceae</taxon>
        <taxon>Parablautia</taxon>
    </lineage>
</organism>
<accession>A0A9X5BCE2</accession>
<sequence>MCFLTILLVVAFSSFLFGFGTKAQENDEEKAYKYYKSITIEAGDTLWHYAKQYGDERYYDDCNDYIREVKRINSLRNDQITAGAHLILPYYSPL</sequence>
<dbReference type="InterPro" id="IPR036779">
    <property type="entry name" value="LysM_dom_sf"/>
</dbReference>
<evidence type="ECO:0000259" key="2">
    <source>
        <dbReference type="Pfam" id="PF01476"/>
    </source>
</evidence>
<protein>
    <submittedName>
        <fullName evidence="3">LysM peptidoglycan-binding domain-containing protein</fullName>
    </submittedName>
</protein>
<dbReference type="InterPro" id="IPR018392">
    <property type="entry name" value="LysM"/>
</dbReference>
<gene>
    <name evidence="3" type="ORF">D5281_02300</name>
</gene>
<feature type="signal peptide" evidence="1">
    <location>
        <begin position="1"/>
        <end position="23"/>
    </location>
</feature>
<dbReference type="Gene3D" id="3.10.350.10">
    <property type="entry name" value="LysM domain"/>
    <property type="match status" value="1"/>
</dbReference>
<dbReference type="AlphaFoldDB" id="A0A9X5BCE2"/>
<reference evidence="3" key="1">
    <citation type="submission" date="2018-09" db="EMBL/GenBank/DDBJ databases">
        <title>Murine metabolic-syndrome-specific gut microbial biobank.</title>
        <authorList>
            <person name="Liu C."/>
        </authorList>
    </citation>
    <scope>NUCLEOTIDE SEQUENCE</scope>
    <source>
        <strain evidence="3">D42-62</strain>
    </source>
</reference>
<dbReference type="Proteomes" id="UP001154420">
    <property type="component" value="Unassembled WGS sequence"/>
</dbReference>
<dbReference type="EMBL" id="QZDT01000002">
    <property type="protein sequence ID" value="NBJ91444.1"/>
    <property type="molecule type" value="Genomic_DNA"/>
</dbReference>
<keyword evidence="4" id="KW-1185">Reference proteome</keyword>
<proteinExistence type="predicted"/>
<dbReference type="Pfam" id="PF01476">
    <property type="entry name" value="LysM"/>
    <property type="match status" value="1"/>
</dbReference>
<feature type="domain" description="LysM" evidence="2">
    <location>
        <begin position="38"/>
        <end position="89"/>
    </location>
</feature>
<evidence type="ECO:0000313" key="3">
    <source>
        <dbReference type="EMBL" id="NBJ91444.1"/>
    </source>
</evidence>
<comment type="caution">
    <text evidence="3">The sequence shown here is derived from an EMBL/GenBank/DDBJ whole genome shotgun (WGS) entry which is preliminary data.</text>
</comment>
<dbReference type="CDD" id="cd00118">
    <property type="entry name" value="LysM"/>
    <property type="match status" value="1"/>
</dbReference>
<name>A0A9X5BCE2_9FIRM</name>
<evidence type="ECO:0000256" key="1">
    <source>
        <dbReference type="SAM" id="SignalP"/>
    </source>
</evidence>
<keyword evidence="1" id="KW-0732">Signal</keyword>